<keyword evidence="3 8" id="KW-0597">Phosphoprotein</keyword>
<keyword evidence="6" id="KW-0238">DNA-binding</keyword>
<dbReference type="InterPro" id="IPR011006">
    <property type="entry name" value="CheY-like_superfamily"/>
</dbReference>
<dbReference type="InterPro" id="IPR009057">
    <property type="entry name" value="Homeodomain-like_sf"/>
</dbReference>
<name>A0ABD8ATG4_PAEAM</name>
<dbReference type="CDD" id="cd17536">
    <property type="entry name" value="REC_YesN-like"/>
    <property type="match status" value="1"/>
</dbReference>
<dbReference type="PROSITE" id="PS50110">
    <property type="entry name" value="RESPONSE_REGULATORY"/>
    <property type="match status" value="1"/>
</dbReference>
<dbReference type="GO" id="GO:0005737">
    <property type="term" value="C:cytoplasm"/>
    <property type="evidence" value="ECO:0007669"/>
    <property type="project" value="UniProtKB-SubCell"/>
</dbReference>
<keyword evidence="7" id="KW-0804">Transcription</keyword>
<dbReference type="Proteomes" id="UP001364764">
    <property type="component" value="Chromosome"/>
</dbReference>
<evidence type="ECO:0000256" key="6">
    <source>
        <dbReference type="ARBA" id="ARBA00023125"/>
    </source>
</evidence>
<feature type="modified residue" description="4-aspartylphosphate" evidence="8">
    <location>
        <position position="61"/>
    </location>
</feature>
<evidence type="ECO:0000259" key="11">
    <source>
        <dbReference type="PROSITE" id="PS50110"/>
    </source>
</evidence>
<dbReference type="SUPFAM" id="SSF52172">
    <property type="entry name" value="CheY-like"/>
    <property type="match status" value="1"/>
</dbReference>
<keyword evidence="4" id="KW-0902">Two-component regulatory system</keyword>
<dbReference type="InterPro" id="IPR041522">
    <property type="entry name" value="CdaR_GGDEF"/>
</dbReference>
<sequence>MELTVEPLKVLIVDDEYLIRNLLRMRIDWEQQGMNIIGEASDAAEALEQVELLRPDIVFTDIYMPKMDGIELSGILMERYPNLKIVVVTGHDEFEYARQSVKLGISDFILKPIRASELLQVTAKLRAAIEQEMGREYELMKLREEMKQSLPYLRERFVNQWLSDVIPEDELQEKGRFFGIPISSGEPGLRIAVMEVEVAVPQAKISAPEVYPHLSEPYHQTPETLQTLQTHEAHRGPQQQHGQPQLSQHQTEAHRQPVEEIHILLRMVGMKQVQAFYPQDSQTIIVMDPHNRIVVLSFGEDTEFANQVQQLQEELQHTLKLKGCEVDVTVGIGQWQSGWGRACVGYREACRALDYQAFVGKNQVICFEDLVIEGGKRRYHSDAQLLQQLQFYVSVGAGEEAVLLLERMLSVPFSDVSQFRMAAMDVVTECQRAAIEQQLEGEHALNKEAVAAIFTAGHLPELKSMLEQHVRTVSDVIQAKRQAKEGNLIDRVMAYLEENIGNAEVGLSSTAAAFYVSSGHLGRLMKKETGQTFVEYMTQLRMRKAETLLKQTDLKGYEIGQQVGIPDPHYFSVLFKKHIGRSMNEYRNVKT</sequence>
<evidence type="ECO:0000256" key="3">
    <source>
        <dbReference type="ARBA" id="ARBA00022553"/>
    </source>
</evidence>
<feature type="domain" description="Response regulatory" evidence="11">
    <location>
        <begin position="9"/>
        <end position="126"/>
    </location>
</feature>
<dbReference type="GeneID" id="93473999"/>
<proteinExistence type="predicted"/>
<feature type="region of interest" description="Disordered" evidence="9">
    <location>
        <begin position="224"/>
        <end position="253"/>
    </location>
</feature>
<accession>A0ABD8ATG4</accession>
<dbReference type="Pfam" id="PF17853">
    <property type="entry name" value="GGDEF_2"/>
    <property type="match status" value="1"/>
</dbReference>
<evidence type="ECO:0000256" key="1">
    <source>
        <dbReference type="ARBA" id="ARBA00004496"/>
    </source>
</evidence>
<dbReference type="InterPro" id="IPR018060">
    <property type="entry name" value="HTH_AraC"/>
</dbReference>
<dbReference type="PANTHER" id="PTHR42713">
    <property type="entry name" value="HISTIDINE KINASE-RELATED"/>
    <property type="match status" value="1"/>
</dbReference>
<dbReference type="AlphaFoldDB" id="A0ABD8ATG4"/>
<evidence type="ECO:0000256" key="7">
    <source>
        <dbReference type="ARBA" id="ARBA00023163"/>
    </source>
</evidence>
<evidence type="ECO:0000313" key="12">
    <source>
        <dbReference type="EMBL" id="WWP20836.1"/>
    </source>
</evidence>
<dbReference type="PANTHER" id="PTHR42713:SF3">
    <property type="entry name" value="TRANSCRIPTIONAL REGULATORY PROTEIN HPTR"/>
    <property type="match status" value="1"/>
</dbReference>
<evidence type="ECO:0000256" key="9">
    <source>
        <dbReference type="SAM" id="MobiDB-lite"/>
    </source>
</evidence>
<dbReference type="Pfam" id="PF00072">
    <property type="entry name" value="Response_reg"/>
    <property type="match status" value="1"/>
</dbReference>
<dbReference type="InterPro" id="IPR001789">
    <property type="entry name" value="Sig_transdc_resp-reg_receiver"/>
</dbReference>
<dbReference type="GO" id="GO:0003677">
    <property type="term" value="F:DNA binding"/>
    <property type="evidence" value="ECO:0007669"/>
    <property type="project" value="UniProtKB-KW"/>
</dbReference>
<dbReference type="Pfam" id="PF12833">
    <property type="entry name" value="HTH_18"/>
    <property type="match status" value="1"/>
</dbReference>
<keyword evidence="2" id="KW-0963">Cytoplasm</keyword>
<dbReference type="RefSeq" id="WP_338707482.1">
    <property type="nucleotide sequence ID" value="NZ_CP145892.1"/>
</dbReference>
<evidence type="ECO:0000256" key="5">
    <source>
        <dbReference type="ARBA" id="ARBA00023015"/>
    </source>
</evidence>
<evidence type="ECO:0000313" key="13">
    <source>
        <dbReference type="Proteomes" id="UP001364764"/>
    </source>
</evidence>
<feature type="domain" description="HTH araC/xylS-type" evidence="10">
    <location>
        <begin position="490"/>
        <end position="589"/>
    </location>
</feature>
<dbReference type="Gene3D" id="3.40.50.2300">
    <property type="match status" value="1"/>
</dbReference>
<dbReference type="SMART" id="SM00342">
    <property type="entry name" value="HTH_ARAC"/>
    <property type="match status" value="1"/>
</dbReference>
<dbReference type="SUPFAM" id="SSF46689">
    <property type="entry name" value="Homeodomain-like"/>
    <property type="match status" value="1"/>
</dbReference>
<comment type="subcellular location">
    <subcellularLocation>
        <location evidence="1">Cytoplasm</location>
    </subcellularLocation>
</comment>
<dbReference type="PROSITE" id="PS01124">
    <property type="entry name" value="HTH_ARAC_FAMILY_2"/>
    <property type="match status" value="1"/>
</dbReference>
<dbReference type="Gene3D" id="1.10.10.60">
    <property type="entry name" value="Homeodomain-like"/>
    <property type="match status" value="2"/>
</dbReference>
<feature type="compositionally biased region" description="Low complexity" evidence="9">
    <location>
        <begin position="236"/>
        <end position="250"/>
    </location>
</feature>
<dbReference type="GO" id="GO:0000160">
    <property type="term" value="P:phosphorelay signal transduction system"/>
    <property type="evidence" value="ECO:0007669"/>
    <property type="project" value="UniProtKB-KW"/>
</dbReference>
<dbReference type="InterPro" id="IPR051552">
    <property type="entry name" value="HptR"/>
</dbReference>
<evidence type="ECO:0000256" key="4">
    <source>
        <dbReference type="ARBA" id="ARBA00023012"/>
    </source>
</evidence>
<evidence type="ECO:0000256" key="2">
    <source>
        <dbReference type="ARBA" id="ARBA00022490"/>
    </source>
</evidence>
<dbReference type="EMBL" id="CP145892">
    <property type="protein sequence ID" value="WWP20836.1"/>
    <property type="molecule type" value="Genomic_DNA"/>
</dbReference>
<keyword evidence="5" id="KW-0805">Transcription regulation</keyword>
<organism evidence="12 13">
    <name type="scientific">Paenibacillus amylolyticus</name>
    <dbReference type="NCBI Taxonomy" id="1451"/>
    <lineage>
        <taxon>Bacteria</taxon>
        <taxon>Bacillati</taxon>
        <taxon>Bacillota</taxon>
        <taxon>Bacilli</taxon>
        <taxon>Bacillales</taxon>
        <taxon>Paenibacillaceae</taxon>
        <taxon>Paenibacillus</taxon>
    </lineage>
</organism>
<evidence type="ECO:0000259" key="10">
    <source>
        <dbReference type="PROSITE" id="PS01124"/>
    </source>
</evidence>
<evidence type="ECO:0000256" key="8">
    <source>
        <dbReference type="PROSITE-ProRule" id="PRU00169"/>
    </source>
</evidence>
<protein>
    <submittedName>
        <fullName evidence="12">Response regulator</fullName>
    </submittedName>
</protein>
<dbReference type="SMART" id="SM00448">
    <property type="entry name" value="REC"/>
    <property type="match status" value="1"/>
</dbReference>
<gene>
    <name evidence="12" type="ORF">V6668_01000</name>
</gene>
<reference evidence="12 13" key="1">
    <citation type="submission" date="2024-02" db="EMBL/GenBank/DDBJ databases">
        <title>Complete sequences of two Paenibacillus sp. strains and one Lysinibacillus strain isolated from the environment on STAA medium highlight biotechnological potential.</title>
        <authorList>
            <person name="Attere S.A."/>
            <person name="Piche L.C."/>
            <person name="Intertaglia L."/>
            <person name="Lami R."/>
            <person name="Charette S.J."/>
            <person name="Vincent A.T."/>
        </authorList>
    </citation>
    <scope>NUCLEOTIDE SEQUENCE [LARGE SCALE GENOMIC DNA]</scope>
    <source>
        <strain evidence="12 13">Y5S-7</strain>
    </source>
</reference>